<proteinExistence type="predicted"/>
<dbReference type="Proteomes" id="UP001370758">
    <property type="component" value="Unassembled WGS sequence"/>
</dbReference>
<name>A0AAV9W1M7_9PEZI</name>
<protein>
    <submittedName>
        <fullName evidence="1">Uncharacterized protein</fullName>
    </submittedName>
</protein>
<evidence type="ECO:0000313" key="1">
    <source>
        <dbReference type="EMBL" id="KAK6499894.1"/>
    </source>
</evidence>
<dbReference type="EMBL" id="JAVHJL010000007">
    <property type="protein sequence ID" value="KAK6499894.1"/>
    <property type="molecule type" value="Genomic_DNA"/>
</dbReference>
<organism evidence="1 2">
    <name type="scientific">Arthrobotrys musiformis</name>
    <dbReference type="NCBI Taxonomy" id="47236"/>
    <lineage>
        <taxon>Eukaryota</taxon>
        <taxon>Fungi</taxon>
        <taxon>Dikarya</taxon>
        <taxon>Ascomycota</taxon>
        <taxon>Pezizomycotina</taxon>
        <taxon>Orbiliomycetes</taxon>
        <taxon>Orbiliales</taxon>
        <taxon>Orbiliaceae</taxon>
        <taxon>Arthrobotrys</taxon>
    </lineage>
</organism>
<keyword evidence="2" id="KW-1185">Reference proteome</keyword>
<evidence type="ECO:0000313" key="2">
    <source>
        <dbReference type="Proteomes" id="UP001370758"/>
    </source>
</evidence>
<sequence length="500" mass="56398">MNDFRTYSSTLDNKISIKWDRTDISDIAFVQIEVFRVSQHEPYFMTRVPATEGGLVLSTKELKEEDLENPKEKFVIKLHPIGARVTVDIKPWYTQWTSPVVINNRPPFSNRPSSVNKTSHITAISSPTNGSAPGAEVGPFCAWADGAHVCLQAPNCTPWKYFRRPIFGETVTNLCSRTSPFEERDSPLIWAGGDGFVKGVFLDDQDRSIPFGEIFVVPDTKRALTHKSGSLLCTGEDLHCDVWWISEDYKIYNSSVKGDEKRWPDPKVVSDVRVWHNDTDVSSLVGWSDLNGRGEWSYEIWFVGSRGTLFRTIREPCNILDGTGESITSEFFDSSGDPQYVAAGSSLAFTKDDRYAYGSTVFWISPDGAVKMICTTDDTRDPPAVIEIAPAGSAAPDSPLEFHDFGTECYFLWWFGPNQELIGAGVDQEFRDESRGWFTWEQLPAGTGRKDGRSSISCHSFDKLWYVGADDRVYYIERVGRSPDERDASLKIKKEEREEE</sequence>
<dbReference type="AlphaFoldDB" id="A0AAV9W1M7"/>
<comment type="caution">
    <text evidence="1">The sequence shown here is derived from an EMBL/GenBank/DDBJ whole genome shotgun (WGS) entry which is preliminary data.</text>
</comment>
<gene>
    <name evidence="1" type="ORF">TWF481_010251</name>
</gene>
<accession>A0AAV9W1M7</accession>
<reference evidence="1 2" key="1">
    <citation type="submission" date="2023-08" db="EMBL/GenBank/DDBJ databases">
        <authorList>
            <person name="Palmer J.M."/>
        </authorList>
    </citation>
    <scope>NUCLEOTIDE SEQUENCE [LARGE SCALE GENOMIC DNA]</scope>
    <source>
        <strain evidence="1 2">TWF481</strain>
    </source>
</reference>
<dbReference type="Gene3D" id="2.120.10.70">
    <property type="entry name" value="Fucose-specific lectin"/>
    <property type="match status" value="1"/>
</dbReference>